<comment type="subcellular location">
    <subcellularLocation>
        <location evidence="1">Nucleus</location>
    </subcellularLocation>
</comment>
<dbReference type="Proteomes" id="UP000265140">
    <property type="component" value="Chromosome 11"/>
</dbReference>
<evidence type="ECO:0000256" key="3">
    <source>
        <dbReference type="ARBA" id="ARBA00023242"/>
    </source>
</evidence>
<feature type="compositionally biased region" description="Polar residues" evidence="4">
    <location>
        <begin position="259"/>
        <end position="269"/>
    </location>
</feature>
<dbReference type="GO" id="GO:0005634">
    <property type="term" value="C:nucleus"/>
    <property type="evidence" value="ECO:0007669"/>
    <property type="project" value="UniProtKB-SubCell"/>
</dbReference>
<dbReference type="InterPro" id="IPR037647">
    <property type="entry name" value="HIRIP3"/>
</dbReference>
<dbReference type="SMART" id="SM01082">
    <property type="entry name" value="CHZ"/>
    <property type="match status" value="1"/>
</dbReference>
<evidence type="ECO:0000256" key="1">
    <source>
        <dbReference type="ARBA" id="ARBA00004123"/>
    </source>
</evidence>
<dbReference type="GeneTree" id="ENSGT00390000014062"/>
<dbReference type="PANTHER" id="PTHR15410">
    <property type="entry name" value="HIRA-INTERACTING PROTEIN 3"/>
    <property type="match status" value="1"/>
</dbReference>
<reference evidence="6" key="3">
    <citation type="submission" date="2025-08" db="UniProtKB">
        <authorList>
            <consortium name="Ensembl"/>
        </authorList>
    </citation>
    <scope>IDENTIFICATION</scope>
</reference>
<feature type="domain" description="Histone chaperone" evidence="5">
    <location>
        <begin position="429"/>
        <end position="467"/>
    </location>
</feature>
<feature type="compositionally biased region" description="Basic residues" evidence="4">
    <location>
        <begin position="339"/>
        <end position="350"/>
    </location>
</feature>
<feature type="region of interest" description="Disordered" evidence="4">
    <location>
        <begin position="120"/>
        <end position="368"/>
    </location>
</feature>
<dbReference type="OMA" id="NCKSNTA"/>
<feature type="compositionally biased region" description="Basic and acidic residues" evidence="4">
    <location>
        <begin position="309"/>
        <end position="320"/>
    </location>
</feature>
<feature type="compositionally biased region" description="Polar residues" evidence="4">
    <location>
        <begin position="232"/>
        <end position="241"/>
    </location>
</feature>
<dbReference type="InParanoid" id="A0A3P8ZT50"/>
<dbReference type="RefSeq" id="XP_010865133.2">
    <property type="nucleotide sequence ID" value="XM_010866831.4"/>
</dbReference>
<feature type="compositionally biased region" description="Basic residues" evidence="4">
    <location>
        <begin position="153"/>
        <end position="162"/>
    </location>
</feature>
<protein>
    <recommendedName>
        <fullName evidence="5">Histone chaperone domain-containing protein</fullName>
    </recommendedName>
</protein>
<feature type="region of interest" description="Disordered" evidence="4">
    <location>
        <begin position="81"/>
        <end position="103"/>
    </location>
</feature>
<sequence>MVSVEAQIRRFVSEQLRDCSELSTLTISILRSRYLACFGRDSPSLEERQLIKTIVVEELMRMQDCDSDTIPCITPIPRKRKWDESKEKMDKGNSPNADVSDAKRTRHTLAPADYGLQKLLNEERQREEDEVNNSGMTSDEEGEEKEQTAQMATKKKKRRHFVKPTYSEGEVQTKTANQWMRKQHSNEEDLEEKLKKQETHKSEKDLVNSDIDSEKDTKWKIRTVMREKNNQEEVQSETTKGTQKRRKSGNGEKEEGLQRGSTGSNSNKTEQSKVVEQKRVKRESSNSNENDSGASSDEADGEEEVIEDMAAKTTEEKVQDSDSSSSLPSLEDEQESEKVRKKRKTVAKLTRKGEGCDTGSKGGKDDDNAAVDRLKRYIALCGVRRNYKKLLDGCRSTKSKVAVLKRELENLGVTGRPSIEKCNKARLRREEAQELADLDLNNIINTEGRPKRKGLSLWQPQSSPPLSVHKCVVNSSSDSEDGHIGRRLKRPTDWSNLLGIISDGEDSD</sequence>
<keyword evidence="3" id="KW-0539">Nucleus</keyword>
<feature type="compositionally biased region" description="Basic and acidic residues" evidence="4">
    <location>
        <begin position="184"/>
        <end position="231"/>
    </location>
</feature>
<organism evidence="6 7">
    <name type="scientific">Esox lucius</name>
    <name type="common">Northern pike</name>
    <dbReference type="NCBI Taxonomy" id="8010"/>
    <lineage>
        <taxon>Eukaryota</taxon>
        <taxon>Metazoa</taxon>
        <taxon>Chordata</taxon>
        <taxon>Craniata</taxon>
        <taxon>Vertebrata</taxon>
        <taxon>Euteleostomi</taxon>
        <taxon>Actinopterygii</taxon>
        <taxon>Neopterygii</taxon>
        <taxon>Teleostei</taxon>
        <taxon>Protacanthopterygii</taxon>
        <taxon>Esociformes</taxon>
        <taxon>Esocidae</taxon>
        <taxon>Esox</taxon>
    </lineage>
</organism>
<gene>
    <name evidence="6" type="primary">HIRIP3</name>
</gene>
<reference evidence="6" key="4">
    <citation type="submission" date="2025-09" db="UniProtKB">
        <authorList>
            <consortium name="Ensembl"/>
        </authorList>
    </citation>
    <scope>IDENTIFICATION</scope>
</reference>
<name>A0A3P8ZT50_ESOLU</name>
<evidence type="ECO:0000259" key="5">
    <source>
        <dbReference type="SMART" id="SM01082"/>
    </source>
</evidence>
<dbReference type="AlphaFoldDB" id="A0A3P8ZT50"/>
<evidence type="ECO:0000256" key="2">
    <source>
        <dbReference type="ARBA" id="ARBA00023186"/>
    </source>
</evidence>
<proteinExistence type="predicted"/>
<feature type="compositionally biased region" description="Acidic residues" evidence="4">
    <location>
        <begin position="297"/>
        <end position="307"/>
    </location>
</feature>
<feature type="compositionally biased region" description="Polar residues" evidence="4">
    <location>
        <begin position="170"/>
        <end position="180"/>
    </location>
</feature>
<dbReference type="Ensembl" id="ENSELUT00000005678.3">
    <property type="protein sequence ID" value="ENSELUP00000031478.2"/>
    <property type="gene ID" value="ENSELUG00000009004.3"/>
</dbReference>
<dbReference type="PANTHER" id="PTHR15410:SF2">
    <property type="entry name" value="HIRA-INTERACTING PROTEIN 3"/>
    <property type="match status" value="1"/>
</dbReference>
<feature type="compositionally biased region" description="Basic and acidic residues" evidence="4">
    <location>
        <begin position="270"/>
        <end position="284"/>
    </location>
</feature>
<accession>A0A3P8ZT50</accession>
<dbReference type="InterPro" id="IPR019098">
    <property type="entry name" value="Histone_chaperone_domain_CHZ"/>
</dbReference>
<evidence type="ECO:0000313" key="7">
    <source>
        <dbReference type="Proteomes" id="UP000265140"/>
    </source>
</evidence>
<keyword evidence="2" id="KW-0143">Chaperone</keyword>
<reference evidence="6" key="2">
    <citation type="submission" date="2020-02" db="EMBL/GenBank/DDBJ databases">
        <title>Esox lucius (northern pike) genome, fEsoLuc1, primary haplotype.</title>
        <authorList>
            <person name="Myers G."/>
            <person name="Karagic N."/>
            <person name="Meyer A."/>
            <person name="Pippel M."/>
            <person name="Reichard M."/>
            <person name="Winkler S."/>
            <person name="Tracey A."/>
            <person name="Sims Y."/>
            <person name="Howe K."/>
            <person name="Rhie A."/>
            <person name="Formenti G."/>
            <person name="Durbin R."/>
            <person name="Fedrigo O."/>
            <person name="Jarvis E.D."/>
        </authorList>
    </citation>
    <scope>NUCLEOTIDE SEQUENCE [LARGE SCALE GENOMIC DNA]</scope>
</reference>
<evidence type="ECO:0000256" key="4">
    <source>
        <dbReference type="SAM" id="MobiDB-lite"/>
    </source>
</evidence>
<reference evidence="7" key="1">
    <citation type="journal article" date="2014" name="PLoS ONE">
        <title>The genome and linkage map of the northern pike (Esox lucius): conserved synteny revealed between the salmonid sister group and the Neoteleostei.</title>
        <authorList>
            <person name="Rondeau E.B."/>
            <person name="Minkley D.R."/>
            <person name="Leong J.S."/>
            <person name="Messmer A.M."/>
            <person name="Jantzen J.R."/>
            <person name="von Schalburg K.R."/>
            <person name="Lemon C."/>
            <person name="Bird N.H."/>
            <person name="Koop B.F."/>
        </authorList>
    </citation>
    <scope>NUCLEOTIDE SEQUENCE</scope>
</reference>
<dbReference type="GeneID" id="105007779"/>
<keyword evidence="7" id="KW-1185">Reference proteome</keyword>
<feature type="compositionally biased region" description="Polar residues" evidence="4">
    <location>
        <begin position="285"/>
        <end position="295"/>
    </location>
</feature>
<feature type="compositionally biased region" description="Basic and acidic residues" evidence="4">
    <location>
        <begin position="81"/>
        <end position="91"/>
    </location>
</feature>
<evidence type="ECO:0000313" key="6">
    <source>
        <dbReference type="Ensembl" id="ENSELUP00000031478.2"/>
    </source>
</evidence>
<dbReference type="Bgee" id="ENSELUG00000009004">
    <property type="expression patterns" value="Expressed in stomach and 14 other cell types or tissues"/>
</dbReference>
<dbReference type="OrthoDB" id="552755at2759"/>